<reference evidence="1 2" key="2">
    <citation type="submission" date="2018-11" db="EMBL/GenBank/DDBJ databases">
        <authorList>
            <consortium name="Pathogen Informatics"/>
        </authorList>
    </citation>
    <scope>NUCLEOTIDE SEQUENCE [LARGE SCALE GENOMIC DNA]</scope>
    <source>
        <strain evidence="1">Dakar</strain>
        <strain evidence="2">Dakar, Senegal</strain>
    </source>
</reference>
<sequence length="31" mass="3735">MFTYTLIRTNSIFTKCMSTTTVYVQFTFIYI</sequence>
<accession>A0A183JDA8</accession>
<dbReference type="AlphaFoldDB" id="A0A183JDA8"/>
<gene>
    <name evidence="1" type="ORF">SCUD_LOCUS670</name>
</gene>
<dbReference type="Proteomes" id="UP000279833">
    <property type="component" value="Unassembled WGS sequence"/>
</dbReference>
<dbReference type="EMBL" id="UZAK01000479">
    <property type="protein sequence ID" value="VDO63095.1"/>
    <property type="molecule type" value="Genomic_DNA"/>
</dbReference>
<proteinExistence type="predicted"/>
<evidence type="ECO:0000313" key="2">
    <source>
        <dbReference type="Proteomes" id="UP000279833"/>
    </source>
</evidence>
<reference evidence="3" key="1">
    <citation type="submission" date="2016-06" db="UniProtKB">
        <authorList>
            <consortium name="WormBaseParasite"/>
        </authorList>
    </citation>
    <scope>IDENTIFICATION</scope>
</reference>
<name>A0A183JDA8_9TREM</name>
<dbReference type="WBParaSite" id="SCUD_0000066901-mRNA-1">
    <property type="protein sequence ID" value="SCUD_0000066901-mRNA-1"/>
    <property type="gene ID" value="SCUD_0000066901"/>
</dbReference>
<organism evidence="3">
    <name type="scientific">Schistosoma curassoni</name>
    <dbReference type="NCBI Taxonomy" id="6186"/>
    <lineage>
        <taxon>Eukaryota</taxon>
        <taxon>Metazoa</taxon>
        <taxon>Spiralia</taxon>
        <taxon>Lophotrochozoa</taxon>
        <taxon>Platyhelminthes</taxon>
        <taxon>Trematoda</taxon>
        <taxon>Digenea</taxon>
        <taxon>Strigeidida</taxon>
        <taxon>Schistosomatoidea</taxon>
        <taxon>Schistosomatidae</taxon>
        <taxon>Schistosoma</taxon>
    </lineage>
</organism>
<evidence type="ECO:0000313" key="1">
    <source>
        <dbReference type="EMBL" id="VDO63095.1"/>
    </source>
</evidence>
<evidence type="ECO:0000313" key="3">
    <source>
        <dbReference type="WBParaSite" id="SCUD_0000066901-mRNA-1"/>
    </source>
</evidence>
<keyword evidence="2" id="KW-1185">Reference proteome</keyword>
<protein>
    <submittedName>
        <fullName evidence="1 3">Uncharacterized protein</fullName>
    </submittedName>
</protein>